<keyword evidence="2" id="KW-1003">Cell membrane</keyword>
<feature type="transmembrane region" description="Helical" evidence="9">
    <location>
        <begin position="590"/>
        <end position="611"/>
    </location>
</feature>
<organism evidence="12 13">
    <name type="scientific">Streptantibioticus rubrisoli</name>
    <dbReference type="NCBI Taxonomy" id="1387313"/>
    <lineage>
        <taxon>Bacteria</taxon>
        <taxon>Bacillati</taxon>
        <taxon>Actinomycetota</taxon>
        <taxon>Actinomycetes</taxon>
        <taxon>Kitasatosporales</taxon>
        <taxon>Streptomycetaceae</taxon>
        <taxon>Streptantibioticus</taxon>
    </lineage>
</organism>
<evidence type="ECO:0000313" key="13">
    <source>
        <dbReference type="Proteomes" id="UP001206206"/>
    </source>
</evidence>
<proteinExistence type="predicted"/>
<comment type="subcellular location">
    <subcellularLocation>
        <location evidence="1">Cell membrane</location>
        <topology evidence="1">Multi-pass membrane protein</topology>
    </subcellularLocation>
</comment>
<dbReference type="EC" id="2.4.-.-" evidence="12"/>
<evidence type="ECO:0000256" key="4">
    <source>
        <dbReference type="ARBA" id="ARBA00022679"/>
    </source>
</evidence>
<feature type="transmembrane region" description="Helical" evidence="9">
    <location>
        <begin position="230"/>
        <end position="250"/>
    </location>
</feature>
<dbReference type="InterPro" id="IPR050297">
    <property type="entry name" value="LipidA_mod_glycosyltrf_83"/>
</dbReference>
<feature type="transmembrane region" description="Helical" evidence="9">
    <location>
        <begin position="448"/>
        <end position="464"/>
    </location>
</feature>
<keyword evidence="7 9" id="KW-0472">Membrane</keyword>
<feature type="region of interest" description="Disordered" evidence="8">
    <location>
        <begin position="295"/>
        <end position="431"/>
    </location>
</feature>
<evidence type="ECO:0000256" key="8">
    <source>
        <dbReference type="SAM" id="MobiDB-lite"/>
    </source>
</evidence>
<dbReference type="Proteomes" id="UP001206206">
    <property type="component" value="Unassembled WGS sequence"/>
</dbReference>
<feature type="transmembrane region" description="Helical" evidence="9">
    <location>
        <begin position="501"/>
        <end position="522"/>
    </location>
</feature>
<feature type="transmembrane region" description="Helical" evidence="9">
    <location>
        <begin position="557"/>
        <end position="578"/>
    </location>
</feature>
<dbReference type="GO" id="GO:0016757">
    <property type="term" value="F:glycosyltransferase activity"/>
    <property type="evidence" value="ECO:0007669"/>
    <property type="project" value="UniProtKB-KW"/>
</dbReference>
<feature type="transmembrane region" description="Helical" evidence="9">
    <location>
        <begin position="29"/>
        <end position="47"/>
    </location>
</feature>
<feature type="domain" description="Glycosyltransferase RgtA/B/C/D-like" evidence="10">
    <location>
        <begin position="88"/>
        <end position="244"/>
    </location>
</feature>
<dbReference type="InterPro" id="IPR056785">
    <property type="entry name" value="YkcA/B-like_C"/>
</dbReference>
<evidence type="ECO:0000256" key="3">
    <source>
        <dbReference type="ARBA" id="ARBA00022676"/>
    </source>
</evidence>
<protein>
    <submittedName>
        <fullName evidence="12">Glycosyltransferase family 39 protein</fullName>
        <ecNumber evidence="12">2.4.-.-</ecNumber>
    </submittedName>
</protein>
<reference evidence="12 13" key="1">
    <citation type="submission" date="2022-06" db="EMBL/GenBank/DDBJ databases">
        <title>Draft genome sequence of type strain Streptomyces rubrisoli DSM 42083.</title>
        <authorList>
            <person name="Duangmal K."/>
            <person name="Klaysubun C."/>
        </authorList>
    </citation>
    <scope>NUCLEOTIDE SEQUENCE [LARGE SCALE GENOMIC DNA]</scope>
    <source>
        <strain evidence="12 13">DSM 42083</strain>
    </source>
</reference>
<feature type="transmembrane region" description="Helical" evidence="9">
    <location>
        <begin position="534"/>
        <end position="551"/>
    </location>
</feature>
<name>A0ABT1PHG1_9ACTN</name>
<feature type="compositionally biased region" description="Polar residues" evidence="8">
    <location>
        <begin position="352"/>
        <end position="362"/>
    </location>
</feature>
<accession>A0ABT1PHG1</accession>
<evidence type="ECO:0000256" key="7">
    <source>
        <dbReference type="ARBA" id="ARBA00023136"/>
    </source>
</evidence>
<sequence>MATTVLDPAVPAGAARRAPWRSPVDQPAYARPTLLAITVLAVVLYAWGINHSQYHTFYASAARSMTESWKAFFYGSFDPGNSITLDKLPGFLWPQAISARIFGFHPWALTLPQVIEGVASLLVLYRIVRRWAGVNAALIASAAFLVTPVAVGLFRTAVEDPLFTLCVLLAAEATQRAAAAGRLRPLLMAGVWVGVGFQSKMLEAWAVLPALALVYLISAPITLRKRLAHLGLSAVVMAAVSCSWMLAVTLTPAKDRPYVDGTTNNSAFSMVVGYNFLNRFSSLGISAASTGSISATQGGGGHGGGQHGATGFPGAGQNGGQSGAGQNGGQSGAGQNGGQSGATAPGLPGTSGMRQHSGTGQRSAAGHYGSGAHHRQGGFGGASASASAPGQNVGSGSGQWAGGAAQHGAGQQSAAGHGGQQGRGGGGWGGDQNGWSKMFGSSLASQTGWLYPLAAIAIVCGLWWRRGKPRTDRIRVGFVLWGTWLTTYFLVFSAGSVGGHTYYMGVIAVPLAALAGGGMTLLWRAYRAGGRRAWVLPGAVAATGAWGGYIASEFPTFLPWLVPAVGLLAVAAVVLLALARPGGVRSGGRLALAGLAASLAAVLLAPSAWAVQVFNPSYGSSGMGSVGPSGMSHRGGGHGQPKLAGGRMGQLPWGGAGGKGGTRGGMGGFGDGGGQLTAQQRKLLDYTTAHRGSAQYVFATTSWSAASPYILAKGAEVLPLGGFTGQVPFPTLSQFQQLVNSGKLKYVLVSGSGRGMGAMFGNSAAGTTSTTRITNWVKSGCTRVPASAYGGTQSSAAAANGFPAPGMAEASAAQALYECSPAH</sequence>
<dbReference type="RefSeq" id="WP_255929996.1">
    <property type="nucleotide sequence ID" value="NZ_JANFNH010000025.1"/>
</dbReference>
<feature type="transmembrane region" description="Helical" evidence="9">
    <location>
        <begin position="131"/>
        <end position="154"/>
    </location>
</feature>
<evidence type="ECO:0000256" key="1">
    <source>
        <dbReference type="ARBA" id="ARBA00004651"/>
    </source>
</evidence>
<evidence type="ECO:0000259" key="11">
    <source>
        <dbReference type="Pfam" id="PF24878"/>
    </source>
</evidence>
<keyword evidence="4 12" id="KW-0808">Transferase</keyword>
<feature type="domain" description="Putative mannosyltransferase YkcA/B-like C-terminal" evidence="11">
    <location>
        <begin position="683"/>
        <end position="779"/>
    </location>
</feature>
<feature type="compositionally biased region" description="Gly residues" evidence="8">
    <location>
        <begin position="297"/>
        <end position="340"/>
    </location>
</feature>
<dbReference type="EMBL" id="JANFNH010000025">
    <property type="protein sequence ID" value="MCQ4044251.1"/>
    <property type="molecule type" value="Genomic_DNA"/>
</dbReference>
<feature type="compositionally biased region" description="Gly residues" evidence="8">
    <location>
        <begin position="416"/>
        <end position="431"/>
    </location>
</feature>
<evidence type="ECO:0000256" key="9">
    <source>
        <dbReference type="SAM" id="Phobius"/>
    </source>
</evidence>
<evidence type="ECO:0000256" key="6">
    <source>
        <dbReference type="ARBA" id="ARBA00022989"/>
    </source>
</evidence>
<dbReference type="Pfam" id="PF24878">
    <property type="entry name" value="YkcB_C"/>
    <property type="match status" value="1"/>
</dbReference>
<evidence type="ECO:0000313" key="12">
    <source>
        <dbReference type="EMBL" id="MCQ4044251.1"/>
    </source>
</evidence>
<feature type="transmembrane region" description="Helical" evidence="9">
    <location>
        <begin position="204"/>
        <end position="223"/>
    </location>
</feature>
<gene>
    <name evidence="12" type="ORF">NON19_20020</name>
</gene>
<dbReference type="InterPro" id="IPR038731">
    <property type="entry name" value="RgtA/B/C-like"/>
</dbReference>
<keyword evidence="13" id="KW-1185">Reference proteome</keyword>
<evidence type="ECO:0000259" key="10">
    <source>
        <dbReference type="Pfam" id="PF13231"/>
    </source>
</evidence>
<dbReference type="Pfam" id="PF13231">
    <property type="entry name" value="PMT_2"/>
    <property type="match status" value="1"/>
</dbReference>
<keyword evidence="3 12" id="KW-0328">Glycosyltransferase</keyword>
<feature type="transmembrane region" description="Helical" evidence="9">
    <location>
        <begin position="476"/>
        <end position="495"/>
    </location>
</feature>
<evidence type="ECO:0000256" key="2">
    <source>
        <dbReference type="ARBA" id="ARBA00022475"/>
    </source>
</evidence>
<comment type="caution">
    <text evidence="12">The sequence shown here is derived from an EMBL/GenBank/DDBJ whole genome shotgun (WGS) entry which is preliminary data.</text>
</comment>
<dbReference type="PANTHER" id="PTHR33908">
    <property type="entry name" value="MANNOSYLTRANSFERASE YKCB-RELATED"/>
    <property type="match status" value="1"/>
</dbReference>
<feature type="compositionally biased region" description="Low complexity" evidence="8">
    <location>
        <begin position="402"/>
        <end position="415"/>
    </location>
</feature>
<keyword evidence="5 9" id="KW-0812">Transmembrane</keyword>
<keyword evidence="6 9" id="KW-1133">Transmembrane helix</keyword>
<dbReference type="PANTHER" id="PTHR33908:SF3">
    <property type="entry name" value="UNDECAPRENYL PHOSPHATE-ALPHA-4-AMINO-4-DEOXY-L-ARABINOSE ARABINOSYL TRANSFERASE"/>
    <property type="match status" value="1"/>
</dbReference>
<evidence type="ECO:0000256" key="5">
    <source>
        <dbReference type="ARBA" id="ARBA00022692"/>
    </source>
</evidence>